<dbReference type="InterPro" id="IPR007197">
    <property type="entry name" value="rSAM"/>
</dbReference>
<keyword evidence="1" id="KW-0949">S-adenosyl-L-methionine</keyword>
<dbReference type="CDD" id="cd01335">
    <property type="entry name" value="Radical_SAM"/>
    <property type="match status" value="1"/>
</dbReference>
<dbReference type="InterPro" id="IPR050377">
    <property type="entry name" value="Radical_SAM_PqqE_MftC-like"/>
</dbReference>
<evidence type="ECO:0000256" key="2">
    <source>
        <dbReference type="ARBA" id="ARBA00022723"/>
    </source>
</evidence>
<dbReference type="NCBIfam" id="TIGR03977">
    <property type="entry name" value="rSAM_pair_HxsC"/>
    <property type="match status" value="1"/>
</dbReference>
<dbReference type="Pfam" id="PF04055">
    <property type="entry name" value="Radical_SAM"/>
    <property type="match status" value="1"/>
</dbReference>
<evidence type="ECO:0000313" key="7">
    <source>
        <dbReference type="Proteomes" id="UP000466578"/>
    </source>
</evidence>
<sequence length="286" mass="31843">MLYRRSSRHNFFLVTERCNNYCLMCSQPPKSVDDGWLMDEIEDTLPLIDPSTPTLTFTGGEPLTEWRRFITVLELTRDLLPDTAVHVLTNGRAFASPDVASAWAAVRHPKLSAGIPIYAAVDHIHDYVVQARGAFDQTLLGVLRLKDRGQRVEIRIVLHAITAPRLRETCSWIARNLPFVDHVALMGLENTGFAIANDGVLWIDPLDYQEQLAAGIDVLSAAGVNVSIYNLPLCVLDPSIRQFSVQSISDWKNAYVAECDDCSARRECAGFFSTGRPKFSRGIAPI</sequence>
<feature type="domain" description="Radical SAM core" evidence="5">
    <location>
        <begin position="14"/>
        <end position="159"/>
    </location>
</feature>
<dbReference type="EMBL" id="AP022597">
    <property type="protein sequence ID" value="BBY71714.1"/>
    <property type="molecule type" value="Genomic_DNA"/>
</dbReference>
<dbReference type="SUPFAM" id="SSF102114">
    <property type="entry name" value="Radical SAM enzymes"/>
    <property type="match status" value="1"/>
</dbReference>
<gene>
    <name evidence="6" type="ORF">MPRI_39010</name>
</gene>
<name>A0ABM7KBV2_9MYCO</name>
<protein>
    <recommendedName>
        <fullName evidence="5">Radical SAM core domain-containing protein</fullName>
    </recommendedName>
</protein>
<dbReference type="InterPro" id="IPR058240">
    <property type="entry name" value="rSAM_sf"/>
</dbReference>
<dbReference type="PANTHER" id="PTHR11228:SF7">
    <property type="entry name" value="PQQA PEPTIDE CYCLASE"/>
    <property type="match status" value="1"/>
</dbReference>
<evidence type="ECO:0000256" key="3">
    <source>
        <dbReference type="ARBA" id="ARBA00023004"/>
    </source>
</evidence>
<evidence type="ECO:0000256" key="4">
    <source>
        <dbReference type="ARBA" id="ARBA00023014"/>
    </source>
</evidence>
<dbReference type="InterPro" id="IPR024032">
    <property type="entry name" value="rSAM_paired_HxsC"/>
</dbReference>
<reference evidence="6 7" key="1">
    <citation type="journal article" date="2019" name="Emerg. Microbes Infect.">
        <title>Comprehensive subspecies identification of 175 nontuberculous mycobacteria species based on 7547 genomic profiles.</title>
        <authorList>
            <person name="Matsumoto Y."/>
            <person name="Kinjo T."/>
            <person name="Motooka D."/>
            <person name="Nabeya D."/>
            <person name="Jung N."/>
            <person name="Uechi K."/>
            <person name="Horii T."/>
            <person name="Iida T."/>
            <person name="Fujita J."/>
            <person name="Nakamura S."/>
        </authorList>
    </citation>
    <scope>NUCLEOTIDE SEQUENCE [LARGE SCALE GENOMIC DNA]</scope>
    <source>
        <strain evidence="6 7">JCM 30622</strain>
    </source>
</reference>
<accession>A0ABM7KBV2</accession>
<dbReference type="SFLD" id="SFLDG01103">
    <property type="entry name" value="Uncharacterised_Radical_SAM_Su"/>
    <property type="match status" value="1"/>
</dbReference>
<dbReference type="RefSeq" id="WP_232065654.1">
    <property type="nucleotide sequence ID" value="NC_016948.1"/>
</dbReference>
<keyword evidence="4" id="KW-0411">Iron-sulfur</keyword>
<proteinExistence type="predicted"/>
<dbReference type="PANTHER" id="PTHR11228">
    <property type="entry name" value="RADICAL SAM DOMAIN PROTEIN"/>
    <property type="match status" value="1"/>
</dbReference>
<keyword evidence="7" id="KW-1185">Reference proteome</keyword>
<evidence type="ECO:0000313" key="6">
    <source>
        <dbReference type="EMBL" id="BBY71714.1"/>
    </source>
</evidence>
<dbReference type="GeneID" id="45457382"/>
<evidence type="ECO:0000259" key="5">
    <source>
        <dbReference type="Pfam" id="PF04055"/>
    </source>
</evidence>
<dbReference type="Gene3D" id="3.20.20.70">
    <property type="entry name" value="Aldolase class I"/>
    <property type="match status" value="1"/>
</dbReference>
<dbReference type="SFLD" id="SFLDS00029">
    <property type="entry name" value="Radical_SAM"/>
    <property type="match status" value="1"/>
</dbReference>
<dbReference type="InterPro" id="IPR013785">
    <property type="entry name" value="Aldolase_TIM"/>
</dbReference>
<organism evidence="6 7">
    <name type="scientific">Mycobacterium paraintracellulare</name>
    <dbReference type="NCBI Taxonomy" id="1138383"/>
    <lineage>
        <taxon>Bacteria</taxon>
        <taxon>Bacillati</taxon>
        <taxon>Actinomycetota</taxon>
        <taxon>Actinomycetes</taxon>
        <taxon>Mycobacteriales</taxon>
        <taxon>Mycobacteriaceae</taxon>
        <taxon>Mycobacterium</taxon>
        <taxon>Mycobacterium avium complex (MAC)</taxon>
    </lineage>
</organism>
<keyword evidence="3" id="KW-0408">Iron</keyword>
<evidence type="ECO:0000256" key="1">
    <source>
        <dbReference type="ARBA" id="ARBA00022691"/>
    </source>
</evidence>
<dbReference type="Proteomes" id="UP000466578">
    <property type="component" value="Chromosome"/>
</dbReference>
<keyword evidence="2" id="KW-0479">Metal-binding</keyword>